<keyword evidence="2" id="KW-0812">Transmembrane</keyword>
<evidence type="ECO:0000313" key="4">
    <source>
        <dbReference type="Proteomes" id="UP000023152"/>
    </source>
</evidence>
<organism evidence="3 4">
    <name type="scientific">Reticulomyxa filosa</name>
    <dbReference type="NCBI Taxonomy" id="46433"/>
    <lineage>
        <taxon>Eukaryota</taxon>
        <taxon>Sar</taxon>
        <taxon>Rhizaria</taxon>
        <taxon>Retaria</taxon>
        <taxon>Foraminifera</taxon>
        <taxon>Monothalamids</taxon>
        <taxon>Reticulomyxidae</taxon>
        <taxon>Reticulomyxa</taxon>
    </lineage>
</organism>
<accession>X6M489</accession>
<gene>
    <name evidence="3" type="ORF">RFI_29102</name>
</gene>
<keyword evidence="2" id="KW-0472">Membrane</keyword>
<sequence>INTHTFTLLHKKSQKKEFLNIFIHIFVICFVCGKVFILHCMTCAKTSKSSIDIQMEKAAGKTKMIEMLQFLVKDFYYDLIGQDIGKLVIGSEMYSSFANEVQPSEYLLTNHVNALHLLITRGVVQFQFEDLVKYDLNVVDAGNQTLKTKPNEPIATQVTPKYIPDYLVRSFANSQNEEDLKGEKEEDMKRQSENDTVEND</sequence>
<feature type="region of interest" description="Disordered" evidence="1">
    <location>
        <begin position="174"/>
        <end position="200"/>
    </location>
</feature>
<dbReference type="EMBL" id="ASPP01025184">
    <property type="protein sequence ID" value="ETO08287.1"/>
    <property type="molecule type" value="Genomic_DNA"/>
</dbReference>
<feature type="transmembrane region" description="Helical" evidence="2">
    <location>
        <begin position="18"/>
        <end position="38"/>
    </location>
</feature>
<proteinExistence type="predicted"/>
<evidence type="ECO:0000313" key="3">
    <source>
        <dbReference type="EMBL" id="ETO08287.1"/>
    </source>
</evidence>
<keyword evidence="2" id="KW-1133">Transmembrane helix</keyword>
<reference evidence="3 4" key="1">
    <citation type="journal article" date="2013" name="Curr. Biol.">
        <title>The Genome of the Foraminiferan Reticulomyxa filosa.</title>
        <authorList>
            <person name="Glockner G."/>
            <person name="Hulsmann N."/>
            <person name="Schleicher M."/>
            <person name="Noegel A.A."/>
            <person name="Eichinger L."/>
            <person name="Gallinger C."/>
            <person name="Pawlowski J."/>
            <person name="Sierra R."/>
            <person name="Euteneuer U."/>
            <person name="Pillet L."/>
            <person name="Moustafa A."/>
            <person name="Platzer M."/>
            <person name="Groth M."/>
            <person name="Szafranski K."/>
            <person name="Schliwa M."/>
        </authorList>
    </citation>
    <scope>NUCLEOTIDE SEQUENCE [LARGE SCALE GENOMIC DNA]</scope>
</reference>
<evidence type="ECO:0000256" key="2">
    <source>
        <dbReference type="SAM" id="Phobius"/>
    </source>
</evidence>
<feature type="non-terminal residue" evidence="3">
    <location>
        <position position="1"/>
    </location>
</feature>
<name>X6M489_RETFI</name>
<feature type="compositionally biased region" description="Basic and acidic residues" evidence="1">
    <location>
        <begin position="178"/>
        <end position="193"/>
    </location>
</feature>
<comment type="caution">
    <text evidence="3">The sequence shown here is derived from an EMBL/GenBank/DDBJ whole genome shotgun (WGS) entry which is preliminary data.</text>
</comment>
<dbReference type="Proteomes" id="UP000023152">
    <property type="component" value="Unassembled WGS sequence"/>
</dbReference>
<keyword evidence="4" id="KW-1185">Reference proteome</keyword>
<evidence type="ECO:0000256" key="1">
    <source>
        <dbReference type="SAM" id="MobiDB-lite"/>
    </source>
</evidence>
<dbReference type="AlphaFoldDB" id="X6M489"/>
<protein>
    <submittedName>
        <fullName evidence="3">Uncharacterized protein</fullName>
    </submittedName>
</protein>